<organism evidence="2 3">
    <name type="scientific">Haloplasma contractile SSD-17B</name>
    <dbReference type="NCBI Taxonomy" id="1033810"/>
    <lineage>
        <taxon>Bacteria</taxon>
        <taxon>Bacillati</taxon>
        <taxon>Mycoplasmatota</taxon>
        <taxon>Mollicutes</taxon>
        <taxon>Haloplasmatales</taxon>
        <taxon>Haloplasmataceae</taxon>
        <taxon>Haloplasma</taxon>
    </lineage>
</organism>
<dbReference type="eggNOG" id="COG5523">
    <property type="taxonomic scope" value="Bacteria"/>
</dbReference>
<dbReference type="RefSeq" id="WP_008826158.1">
    <property type="nucleotide sequence ID" value="NZ_AFNU02000001.1"/>
</dbReference>
<comment type="caution">
    <text evidence="2">The sequence shown here is derived from an EMBL/GenBank/DDBJ whole genome shotgun (WGS) entry which is preliminary data.</text>
</comment>
<dbReference type="AlphaFoldDB" id="U2EGJ7"/>
<evidence type="ECO:0000313" key="2">
    <source>
        <dbReference type="EMBL" id="ERJ13736.1"/>
    </source>
</evidence>
<feature type="transmembrane region" description="Helical" evidence="1">
    <location>
        <begin position="119"/>
        <end position="140"/>
    </location>
</feature>
<feature type="transmembrane region" description="Helical" evidence="1">
    <location>
        <begin position="46"/>
        <end position="68"/>
    </location>
</feature>
<protein>
    <submittedName>
        <fullName evidence="2">Membrane protein</fullName>
    </submittedName>
</protein>
<accession>U2EGJ7</accession>
<keyword evidence="1" id="KW-0472">Membrane</keyword>
<dbReference type="OrthoDB" id="9784844at2"/>
<feature type="transmembrane region" description="Helical" evidence="1">
    <location>
        <begin position="175"/>
        <end position="199"/>
    </location>
</feature>
<name>U2EGJ7_9MOLU</name>
<dbReference type="InterPro" id="IPR010380">
    <property type="entry name" value="DUF975"/>
</dbReference>
<sequence>MSKKRKEIKQEALSLLKGKWVEYVSVAILGWIIMYFAMLFGLLLFIIPGLIVASLSTFIYSHLALTVVDDRKPSVDDLFVFKGKVGRIFGTYMLFTLIIILGMIPYMSGIILIDLGYTNLGLLIALLIIVGLLLMIYLALRYGYTFYILRDTDLSAIEALKKSAHLTKGNKWRIIIFQFSFIGWWLLSLLTLNLLYIWLGPYMHVSYANLYRAIATEKGLELKLPDYELEEDLSKLENY</sequence>
<keyword evidence="3" id="KW-1185">Reference proteome</keyword>
<evidence type="ECO:0000256" key="1">
    <source>
        <dbReference type="SAM" id="Phobius"/>
    </source>
</evidence>
<dbReference type="InParanoid" id="U2EGJ7"/>
<feature type="transmembrane region" description="Helical" evidence="1">
    <location>
        <begin position="20"/>
        <end position="40"/>
    </location>
</feature>
<dbReference type="EMBL" id="AFNU02000001">
    <property type="protein sequence ID" value="ERJ13736.1"/>
    <property type="molecule type" value="Genomic_DNA"/>
</dbReference>
<dbReference type="PANTHER" id="PTHR40076">
    <property type="entry name" value="MEMBRANE PROTEIN-RELATED"/>
    <property type="match status" value="1"/>
</dbReference>
<evidence type="ECO:0000313" key="3">
    <source>
        <dbReference type="Proteomes" id="UP000005707"/>
    </source>
</evidence>
<keyword evidence="1" id="KW-1133">Transmembrane helix</keyword>
<dbReference type="Pfam" id="PF06161">
    <property type="entry name" value="DUF975"/>
    <property type="match status" value="1"/>
</dbReference>
<gene>
    <name evidence="2" type="ORF">HLPCO_000402</name>
</gene>
<reference evidence="2 3" key="1">
    <citation type="journal article" date="2011" name="J. Bacteriol.">
        <title>Genome sequence of Haloplasma contractile, an unusual contractile bacterium from a deep-sea anoxic brine lake.</title>
        <authorList>
            <person name="Antunes A."/>
            <person name="Alam I."/>
            <person name="El Dorry H."/>
            <person name="Siam R."/>
            <person name="Robertson A."/>
            <person name="Bajic V.B."/>
            <person name="Stingl U."/>
        </authorList>
    </citation>
    <scope>NUCLEOTIDE SEQUENCE [LARGE SCALE GENOMIC DNA]</scope>
    <source>
        <strain evidence="2 3">SSD-17B</strain>
    </source>
</reference>
<feature type="transmembrane region" description="Helical" evidence="1">
    <location>
        <begin position="89"/>
        <end position="113"/>
    </location>
</feature>
<reference evidence="2 3" key="2">
    <citation type="journal article" date="2013" name="PLoS ONE">
        <title>INDIGO - INtegrated Data Warehouse of MIcrobial GenOmes with Examples from the Red Sea Extremophiles.</title>
        <authorList>
            <person name="Alam I."/>
            <person name="Antunes A."/>
            <person name="Kamau A.A."/>
            <person name="Ba Alawi W."/>
            <person name="Kalkatawi M."/>
            <person name="Stingl U."/>
            <person name="Bajic V.B."/>
        </authorList>
    </citation>
    <scope>NUCLEOTIDE SEQUENCE [LARGE SCALE GENOMIC DNA]</scope>
    <source>
        <strain evidence="2 3">SSD-17B</strain>
    </source>
</reference>
<proteinExistence type="predicted"/>
<dbReference type="Proteomes" id="UP000005707">
    <property type="component" value="Unassembled WGS sequence"/>
</dbReference>
<keyword evidence="1" id="KW-0812">Transmembrane</keyword>
<dbReference type="PANTHER" id="PTHR40076:SF1">
    <property type="entry name" value="MEMBRANE PROTEIN"/>
    <property type="match status" value="1"/>
</dbReference>